<name>A0A081NCN7_9GAMM</name>
<dbReference type="GO" id="GO:0034599">
    <property type="term" value="P:cellular response to oxidative stress"/>
    <property type="evidence" value="ECO:0007669"/>
    <property type="project" value="InterPro"/>
</dbReference>
<dbReference type="PANTHER" id="PTHR10430:SF16">
    <property type="entry name" value="PEROXIREDOXIN-5, MITOCHONDRIAL"/>
    <property type="match status" value="1"/>
</dbReference>
<dbReference type="OrthoDB" id="9800621at2"/>
<dbReference type="Pfam" id="PF08534">
    <property type="entry name" value="Redoxin"/>
    <property type="match status" value="1"/>
</dbReference>
<evidence type="ECO:0000256" key="1">
    <source>
        <dbReference type="ARBA" id="ARBA00022559"/>
    </source>
</evidence>
<dbReference type="STRING" id="1137799.GZ78_23550"/>
<dbReference type="Proteomes" id="UP000028073">
    <property type="component" value="Unassembled WGS sequence"/>
</dbReference>
<dbReference type="GO" id="GO:0042744">
    <property type="term" value="P:hydrogen peroxide catabolic process"/>
    <property type="evidence" value="ECO:0007669"/>
    <property type="project" value="TreeGrafter"/>
</dbReference>
<keyword evidence="1 4" id="KW-0575">Peroxidase</keyword>
<accession>A0A081NCN7</accession>
<dbReference type="SUPFAM" id="SSF52833">
    <property type="entry name" value="Thioredoxin-like"/>
    <property type="match status" value="1"/>
</dbReference>
<dbReference type="eggNOG" id="COG0678">
    <property type="taxonomic scope" value="Bacteria"/>
</dbReference>
<dbReference type="PANTHER" id="PTHR10430">
    <property type="entry name" value="PEROXIREDOXIN"/>
    <property type="match status" value="1"/>
</dbReference>
<feature type="domain" description="Thioredoxin" evidence="5">
    <location>
        <begin position="3"/>
        <end position="165"/>
    </location>
</feature>
<evidence type="ECO:0000256" key="2">
    <source>
        <dbReference type="ARBA" id="ARBA00023002"/>
    </source>
</evidence>
<dbReference type="InterPro" id="IPR013766">
    <property type="entry name" value="Thioredoxin_domain"/>
</dbReference>
<feature type="active site" description="Cysteine sulfenic acid (-SOH) intermediate" evidence="3">
    <location>
        <position position="54"/>
    </location>
</feature>
<keyword evidence="4" id="KW-0049">Antioxidant</keyword>
<dbReference type="EMBL" id="JOKH01000006">
    <property type="protein sequence ID" value="KEQ16210.1"/>
    <property type="molecule type" value="Genomic_DNA"/>
</dbReference>
<dbReference type="InterPro" id="IPR036249">
    <property type="entry name" value="Thioredoxin-like_sf"/>
</dbReference>
<dbReference type="PROSITE" id="PS51352">
    <property type="entry name" value="THIOREDOXIN_2"/>
    <property type="match status" value="1"/>
</dbReference>
<keyword evidence="4" id="KW-0676">Redox-active center</keyword>
<protein>
    <recommendedName>
        <fullName evidence="4">Glutathione-dependent peroxiredoxin</fullName>
        <ecNumber evidence="4">1.11.1.27</ecNumber>
    </recommendedName>
</protein>
<dbReference type="GO" id="GO:0045454">
    <property type="term" value="P:cell redox homeostasis"/>
    <property type="evidence" value="ECO:0007669"/>
    <property type="project" value="TreeGrafter"/>
</dbReference>
<comment type="function">
    <text evidence="4">Thiol-specific peroxidase that catalyzes the reduction of hydrogen peroxide and organic hydroperoxides to water and alcohols, respectively. Plays a role in cell protection against oxidative stress by detoxifying peroxides.</text>
</comment>
<dbReference type="InterPro" id="IPR037944">
    <property type="entry name" value="PRX5-like"/>
</dbReference>
<evidence type="ECO:0000259" key="5">
    <source>
        <dbReference type="PROSITE" id="PS51352"/>
    </source>
</evidence>
<gene>
    <name evidence="6" type="ORF">GZ78_23550</name>
</gene>
<dbReference type="AlphaFoldDB" id="A0A081NCN7"/>
<dbReference type="CDD" id="cd03013">
    <property type="entry name" value="PRX5_like"/>
    <property type="match status" value="1"/>
</dbReference>
<dbReference type="EC" id="1.11.1.27" evidence="4"/>
<comment type="similarity">
    <text evidence="4">Belongs to the peroxiredoxin family. Prx5 subfamily.</text>
</comment>
<reference evidence="6 7" key="1">
    <citation type="submission" date="2014-06" db="EMBL/GenBank/DDBJ databases">
        <title>Whole Genome Sequences of Three Symbiotic Endozoicomonas Bacteria.</title>
        <authorList>
            <person name="Neave M.J."/>
            <person name="Apprill A."/>
            <person name="Voolstra C.R."/>
        </authorList>
    </citation>
    <scope>NUCLEOTIDE SEQUENCE [LARGE SCALE GENOMIC DNA]</scope>
    <source>
        <strain evidence="6 7">DSM 25634</strain>
    </source>
</reference>
<organism evidence="6 7">
    <name type="scientific">Endozoicomonas numazuensis</name>
    <dbReference type="NCBI Taxonomy" id="1137799"/>
    <lineage>
        <taxon>Bacteria</taxon>
        <taxon>Pseudomonadati</taxon>
        <taxon>Pseudomonadota</taxon>
        <taxon>Gammaproteobacteria</taxon>
        <taxon>Oceanospirillales</taxon>
        <taxon>Endozoicomonadaceae</taxon>
        <taxon>Endozoicomonas</taxon>
    </lineage>
</organism>
<evidence type="ECO:0000256" key="3">
    <source>
        <dbReference type="PIRSR" id="PIRSR637944-1"/>
    </source>
</evidence>
<sequence length="165" mass="18625">MSIQVGDHLPDIDIYEYIDDGSHPEGPKIWRLPDLAHKKKVLAIGIIGAFTPICSSNHVPGYIRAYDEFVKQGIDELWCISVNDPFVMWAWSEEMRCRDKMRMLSDGSAELVSLMDVTLDLSGRGMGVRSDRFAMVVDNGVITDFLREDPGHFCYTDADTLLARL</sequence>
<dbReference type="GO" id="GO:0005737">
    <property type="term" value="C:cytoplasm"/>
    <property type="evidence" value="ECO:0007669"/>
    <property type="project" value="TreeGrafter"/>
</dbReference>
<dbReference type="GO" id="GO:0008379">
    <property type="term" value="F:thioredoxin peroxidase activity"/>
    <property type="evidence" value="ECO:0007669"/>
    <property type="project" value="InterPro"/>
</dbReference>
<comment type="catalytic activity">
    <reaction evidence="4">
        <text>a hydroperoxide + 2 glutathione = an alcohol + glutathione disulfide + H2O</text>
        <dbReference type="Rhea" id="RHEA:62632"/>
        <dbReference type="ChEBI" id="CHEBI:15377"/>
        <dbReference type="ChEBI" id="CHEBI:30879"/>
        <dbReference type="ChEBI" id="CHEBI:35924"/>
        <dbReference type="ChEBI" id="CHEBI:57925"/>
        <dbReference type="ChEBI" id="CHEBI:58297"/>
        <dbReference type="EC" id="1.11.1.27"/>
    </reaction>
</comment>
<dbReference type="Gene3D" id="3.40.30.10">
    <property type="entry name" value="Glutaredoxin"/>
    <property type="match status" value="1"/>
</dbReference>
<evidence type="ECO:0000313" key="6">
    <source>
        <dbReference type="EMBL" id="KEQ16210.1"/>
    </source>
</evidence>
<comment type="caution">
    <text evidence="6">The sequence shown here is derived from an EMBL/GenBank/DDBJ whole genome shotgun (WGS) entry which is preliminary data.</text>
</comment>
<keyword evidence="2 4" id="KW-0560">Oxidoreductase</keyword>
<evidence type="ECO:0000256" key="4">
    <source>
        <dbReference type="RuleBase" id="RU366011"/>
    </source>
</evidence>
<keyword evidence="7" id="KW-1185">Reference proteome</keyword>
<proteinExistence type="inferred from homology"/>
<dbReference type="RefSeq" id="WP_034840843.1">
    <property type="nucleotide sequence ID" value="NZ_JOKH01000006.1"/>
</dbReference>
<evidence type="ECO:0000313" key="7">
    <source>
        <dbReference type="Proteomes" id="UP000028073"/>
    </source>
</evidence>
<dbReference type="InterPro" id="IPR013740">
    <property type="entry name" value="Redoxin"/>
</dbReference>